<dbReference type="AlphaFoldDB" id="A0A0A2LF67"/>
<dbReference type="EMBL" id="JRLV01000029">
    <property type="protein sequence ID" value="KGO78752.1"/>
    <property type="molecule type" value="Genomic_DNA"/>
</dbReference>
<dbReference type="PROSITE" id="PS50110">
    <property type="entry name" value="RESPONSE_REGULATORY"/>
    <property type="match status" value="1"/>
</dbReference>
<dbReference type="GO" id="GO:0000160">
    <property type="term" value="P:phosphorelay signal transduction system"/>
    <property type="evidence" value="ECO:0007669"/>
    <property type="project" value="InterPro"/>
</dbReference>
<dbReference type="SUPFAM" id="SSF52172">
    <property type="entry name" value="CheY-like"/>
    <property type="match status" value="1"/>
</dbReference>
<name>A0A0A2LF67_9FLAO</name>
<dbReference type="InterPro" id="IPR011006">
    <property type="entry name" value="CheY-like_superfamily"/>
</dbReference>
<keyword evidence="1" id="KW-0597">Phosphoprotein</keyword>
<dbReference type="eggNOG" id="COG2197">
    <property type="taxonomic scope" value="Bacteria"/>
</dbReference>
<protein>
    <submittedName>
        <fullName evidence="3">Transcriptional regulator</fullName>
    </submittedName>
</protein>
<feature type="modified residue" description="4-aspartylphosphate" evidence="1">
    <location>
        <position position="59"/>
    </location>
</feature>
<dbReference type="RefSeq" id="WP_035136145.1">
    <property type="nucleotide sequence ID" value="NZ_JRLV01000029.1"/>
</dbReference>
<dbReference type="Gene3D" id="3.40.50.2300">
    <property type="match status" value="1"/>
</dbReference>
<dbReference type="InterPro" id="IPR001789">
    <property type="entry name" value="Sig_transdc_resp-reg_receiver"/>
</dbReference>
<evidence type="ECO:0000313" key="3">
    <source>
        <dbReference type="EMBL" id="KGO78752.1"/>
    </source>
</evidence>
<comment type="caution">
    <text evidence="3">The sequence shown here is derived from an EMBL/GenBank/DDBJ whole genome shotgun (WGS) entry which is preliminary data.</text>
</comment>
<organism evidence="3 4">
    <name type="scientific">Flavobacterium beibuense F44-8</name>
    <dbReference type="NCBI Taxonomy" id="1406840"/>
    <lineage>
        <taxon>Bacteria</taxon>
        <taxon>Pseudomonadati</taxon>
        <taxon>Bacteroidota</taxon>
        <taxon>Flavobacteriia</taxon>
        <taxon>Flavobacteriales</taxon>
        <taxon>Flavobacteriaceae</taxon>
        <taxon>Flavobacterium</taxon>
    </lineage>
</organism>
<evidence type="ECO:0000313" key="4">
    <source>
        <dbReference type="Proteomes" id="UP000030129"/>
    </source>
</evidence>
<evidence type="ECO:0000259" key="2">
    <source>
        <dbReference type="PROSITE" id="PS50110"/>
    </source>
</evidence>
<dbReference type="Proteomes" id="UP000030129">
    <property type="component" value="Unassembled WGS sequence"/>
</dbReference>
<sequence>MFKKILIIEDIDSVNLGISTALKEKYDVNITSSKYCDEAFLKIKKGIIEEAPYDLVITDLSFIEDHRESKITTGEQLIKSIKNEQPDINIIVYSIENRPYRIKQLFDEYKINSYVSKGRESTLELIEAIDALSKKQSVYISPKLSQILKDDIFFEIEDFDIELILNLSKGLTQDEISYLLKKQGKSPSSISSIEKRINKLKIFFKAKNTIHLVAISKDLGII</sequence>
<reference evidence="3 4" key="1">
    <citation type="submission" date="2013-09" db="EMBL/GenBank/DDBJ databases">
        <authorList>
            <person name="Zeng Z."/>
            <person name="Chen C."/>
        </authorList>
    </citation>
    <scope>NUCLEOTIDE SEQUENCE [LARGE SCALE GENOMIC DNA]</scope>
    <source>
        <strain evidence="3 4">F44-8</strain>
    </source>
</reference>
<proteinExistence type="predicted"/>
<gene>
    <name evidence="3" type="ORF">Q763_16840</name>
</gene>
<keyword evidence="4" id="KW-1185">Reference proteome</keyword>
<dbReference type="STRING" id="1406840.Q763_16840"/>
<evidence type="ECO:0000256" key="1">
    <source>
        <dbReference type="PROSITE-ProRule" id="PRU00169"/>
    </source>
</evidence>
<accession>A0A0A2LF67</accession>
<feature type="domain" description="Response regulatory" evidence="2">
    <location>
        <begin position="4"/>
        <end position="132"/>
    </location>
</feature>